<dbReference type="PANTHER" id="PTHR36848">
    <property type="entry name" value="DNA-BINDING PROTEIN (PUTATIVE SECRETED PROTEIN)-RELATED"/>
    <property type="match status" value="1"/>
</dbReference>
<reference evidence="2" key="1">
    <citation type="journal article" date="2019" name="Int. J. Syst. Evol. Microbiol.">
        <title>The Global Catalogue of Microorganisms (GCM) 10K type strain sequencing project: providing services to taxonomists for standard genome sequencing and annotation.</title>
        <authorList>
            <consortium name="The Broad Institute Genomics Platform"/>
            <consortium name="The Broad Institute Genome Sequencing Center for Infectious Disease"/>
            <person name="Wu L."/>
            <person name="Ma J."/>
        </authorList>
    </citation>
    <scope>NUCLEOTIDE SEQUENCE [LARGE SCALE GENOMIC DNA]</scope>
    <source>
        <strain evidence="2">CCUG 53270</strain>
    </source>
</reference>
<gene>
    <name evidence="1" type="ORF">ACFQ4B_34840</name>
</gene>
<dbReference type="SUPFAM" id="SSF49785">
    <property type="entry name" value="Galactose-binding domain-like"/>
    <property type="match status" value="1"/>
</dbReference>
<dbReference type="Proteomes" id="UP001597180">
    <property type="component" value="Unassembled WGS sequence"/>
</dbReference>
<dbReference type="InterPro" id="IPR008979">
    <property type="entry name" value="Galactose-bd-like_sf"/>
</dbReference>
<proteinExistence type="predicted"/>
<name>A0ABW3V0K1_9BACL</name>
<dbReference type="NCBIfam" id="NF045579">
    <property type="entry name" value="rhamnoside_JR"/>
    <property type="match status" value="1"/>
</dbReference>
<dbReference type="InterPro" id="IPR053161">
    <property type="entry name" value="Ulvan_degrading_GH"/>
</dbReference>
<dbReference type="RefSeq" id="WP_345594006.1">
    <property type="nucleotide sequence ID" value="NZ_BAABJG010000052.1"/>
</dbReference>
<evidence type="ECO:0000313" key="2">
    <source>
        <dbReference type="Proteomes" id="UP001597180"/>
    </source>
</evidence>
<accession>A0ABW3V0K1</accession>
<evidence type="ECO:0000313" key="1">
    <source>
        <dbReference type="EMBL" id="MFD1225270.1"/>
    </source>
</evidence>
<comment type="caution">
    <text evidence="1">The sequence shown here is derived from an EMBL/GenBank/DDBJ whole genome shotgun (WGS) entry which is preliminary data.</text>
</comment>
<dbReference type="EMBL" id="JBHTLU010000058">
    <property type="protein sequence ID" value="MFD1225270.1"/>
    <property type="molecule type" value="Genomic_DNA"/>
</dbReference>
<dbReference type="Gene3D" id="2.60.120.260">
    <property type="entry name" value="Galactose-binding domain-like"/>
    <property type="match status" value="1"/>
</dbReference>
<sequence length="834" mass="93625">MKEVLSNQSLEQQFLEPSDEFTPVPFWFWNDALTAEEIIKQITDFADKGVMGFVIHPRIGIPESIPYLSDSYMDLVEAAVKEASRLGMTVFLYDEAMYPSGSAKGMVVQDDPAYASRGLKMLEWDGSKPIELSDILSEGDVLVSVQAVKKKDGSSIDPSAAVKVEPVNGEVLIPDGYASLLLFIETYSKGTIRGIHFGEDDGEPNAPASADLLNPLATQKFIRLTHQRYYERLGAYFGNTIQAMFTDEPDIMGRRHVKGLKSWTTGFLDDFLKEGCRETDLPLLWLEGDSSEAVRRAYRKAVNKRMVEAYYKPLSDWCADHGIALTGHPAASDEIGLLEHFQIPGQDVVWRWVAPEDGKALEGRHTTMAKCSSDAARHRGRRRNLNEFLGVCSPGGGWALSGGDIKWYMDWLLVRGVNLLCPHAFYYSIEGPRRYNERPPDVGPNNIWWPHYRLFSDYMKRMSWLMTGSVNTTPIAVLCREDWLPWQAVKPLYEHQREFNYLEESLLVKENAIDKGCIRIQEQAYTVVLVENEHLWEEETKAALQLFLDGGGTVFVLHTEEQERGLPATIRLTSPDQLIAALDDILQPEVLLDPPCPDIRVSHVVKDGNHFYVLVHEGEQAYEGTLSVAVSGKTELWDPWEARIGSAHALRSNLGTTVPVRLDRRQSAIFRIDPAIDPAAPIEENRTAVITSETPASQKAVRVLENGWRVESAAPEASSLVTGLGDWSEIEGLESFSGTVHYVNRFVIEEPVSSRTEQILLDLGEAHEMAEVWVNGQFAGVRMWHPYRLNIEAYVKQGENELRVAVTNSLANRIDRDKRPSGLIGPVSIAEYHV</sequence>
<dbReference type="PANTHER" id="PTHR36848:SF2">
    <property type="entry name" value="SECRETED PROTEIN"/>
    <property type="match status" value="1"/>
</dbReference>
<protein>
    <submittedName>
        <fullName evidence="1">Glycosylhydrolase-like jelly roll fold domain-containing protein</fullName>
    </submittedName>
</protein>
<keyword evidence="2" id="KW-1185">Reference proteome</keyword>
<organism evidence="1 2">
    <name type="scientific">Paenibacillus vulneris</name>
    <dbReference type="NCBI Taxonomy" id="1133364"/>
    <lineage>
        <taxon>Bacteria</taxon>
        <taxon>Bacillati</taxon>
        <taxon>Bacillota</taxon>
        <taxon>Bacilli</taxon>
        <taxon>Bacillales</taxon>
        <taxon>Paenibacillaceae</taxon>
        <taxon>Paenibacillus</taxon>
    </lineage>
</organism>